<dbReference type="AlphaFoldDB" id="A0A7J9CQ31"/>
<dbReference type="OrthoDB" id="971521at2759"/>
<dbReference type="Gene3D" id="3.30.420.10">
    <property type="entry name" value="Ribonuclease H-like superfamily/Ribonuclease H"/>
    <property type="match status" value="1"/>
</dbReference>
<dbReference type="PANTHER" id="PTHR47723">
    <property type="entry name" value="OS05G0353850 PROTEIN"/>
    <property type="match status" value="1"/>
</dbReference>
<dbReference type="EMBL" id="JABEZY010000012">
    <property type="protein sequence ID" value="MBA0750602.1"/>
    <property type="molecule type" value="Genomic_DNA"/>
</dbReference>
<dbReference type="CDD" id="cd06222">
    <property type="entry name" value="RNase_H_like"/>
    <property type="match status" value="1"/>
</dbReference>
<dbReference type="InterPro" id="IPR012337">
    <property type="entry name" value="RNaseH-like_sf"/>
</dbReference>
<sequence length="82" mass="9521">GVLQYQGGKWIYGYNRCLGKCSVFDAELWGILDGLNIMLSRNFENVLIQIDNMEATKAIHERSMSSLNFALIRRIRQRLEEI</sequence>
<dbReference type="Pfam" id="PF13456">
    <property type="entry name" value="RVT_3"/>
    <property type="match status" value="1"/>
</dbReference>
<dbReference type="InterPro" id="IPR044730">
    <property type="entry name" value="RNase_H-like_dom_plant"/>
</dbReference>
<reference evidence="2 3" key="1">
    <citation type="journal article" date="2019" name="Genome Biol. Evol.">
        <title>Insights into the evolution of the New World diploid cottons (Gossypium, subgenus Houzingenia) based on genome sequencing.</title>
        <authorList>
            <person name="Grover C.E."/>
            <person name="Arick M.A. 2nd"/>
            <person name="Thrash A."/>
            <person name="Conover J.L."/>
            <person name="Sanders W.S."/>
            <person name="Peterson D.G."/>
            <person name="Frelichowski J.E."/>
            <person name="Scheffler J.A."/>
            <person name="Scheffler B.E."/>
            <person name="Wendel J.F."/>
        </authorList>
    </citation>
    <scope>NUCLEOTIDE SEQUENCE [LARGE SCALE GENOMIC DNA]</scope>
    <source>
        <strain evidence="2">5</strain>
        <tissue evidence="2">Leaf</tissue>
    </source>
</reference>
<organism evidence="2 3">
    <name type="scientific">Gossypium gossypioides</name>
    <name type="common">Mexican cotton</name>
    <name type="synonym">Selera gossypioides</name>
    <dbReference type="NCBI Taxonomy" id="34282"/>
    <lineage>
        <taxon>Eukaryota</taxon>
        <taxon>Viridiplantae</taxon>
        <taxon>Streptophyta</taxon>
        <taxon>Embryophyta</taxon>
        <taxon>Tracheophyta</taxon>
        <taxon>Spermatophyta</taxon>
        <taxon>Magnoliopsida</taxon>
        <taxon>eudicotyledons</taxon>
        <taxon>Gunneridae</taxon>
        <taxon>Pentapetalae</taxon>
        <taxon>rosids</taxon>
        <taxon>malvids</taxon>
        <taxon>Malvales</taxon>
        <taxon>Malvaceae</taxon>
        <taxon>Malvoideae</taxon>
        <taxon>Gossypium</taxon>
    </lineage>
</organism>
<evidence type="ECO:0000313" key="3">
    <source>
        <dbReference type="Proteomes" id="UP000593579"/>
    </source>
</evidence>
<accession>A0A7J9CQ31</accession>
<dbReference type="Proteomes" id="UP000593579">
    <property type="component" value="Unassembled WGS sequence"/>
</dbReference>
<protein>
    <recommendedName>
        <fullName evidence="1">RNase H type-1 domain-containing protein</fullName>
    </recommendedName>
</protein>
<dbReference type="GO" id="GO:0003676">
    <property type="term" value="F:nucleic acid binding"/>
    <property type="evidence" value="ECO:0007669"/>
    <property type="project" value="InterPro"/>
</dbReference>
<name>A0A7J9CQ31_GOSGO</name>
<evidence type="ECO:0000313" key="2">
    <source>
        <dbReference type="EMBL" id="MBA0750602.1"/>
    </source>
</evidence>
<feature type="non-terminal residue" evidence="2">
    <location>
        <position position="82"/>
    </location>
</feature>
<dbReference type="GO" id="GO:0004523">
    <property type="term" value="F:RNA-DNA hybrid ribonuclease activity"/>
    <property type="evidence" value="ECO:0007669"/>
    <property type="project" value="InterPro"/>
</dbReference>
<dbReference type="InterPro" id="IPR053151">
    <property type="entry name" value="RNase_H-like"/>
</dbReference>
<dbReference type="InterPro" id="IPR002156">
    <property type="entry name" value="RNaseH_domain"/>
</dbReference>
<keyword evidence="3" id="KW-1185">Reference proteome</keyword>
<dbReference type="SUPFAM" id="SSF53098">
    <property type="entry name" value="Ribonuclease H-like"/>
    <property type="match status" value="1"/>
</dbReference>
<dbReference type="InterPro" id="IPR036397">
    <property type="entry name" value="RNaseH_sf"/>
</dbReference>
<dbReference type="PANTHER" id="PTHR47723:SF19">
    <property type="entry name" value="POLYNUCLEOTIDYL TRANSFERASE, RIBONUCLEASE H-LIKE SUPERFAMILY PROTEIN"/>
    <property type="match status" value="1"/>
</dbReference>
<evidence type="ECO:0000259" key="1">
    <source>
        <dbReference type="Pfam" id="PF13456"/>
    </source>
</evidence>
<feature type="domain" description="RNase H type-1" evidence="1">
    <location>
        <begin position="3"/>
        <end position="79"/>
    </location>
</feature>
<comment type="caution">
    <text evidence="2">The sequence shown here is derived from an EMBL/GenBank/DDBJ whole genome shotgun (WGS) entry which is preliminary data.</text>
</comment>
<proteinExistence type="predicted"/>
<gene>
    <name evidence="2" type="ORF">Gogos_002008</name>
</gene>
<feature type="non-terminal residue" evidence="2">
    <location>
        <position position="1"/>
    </location>
</feature>